<feature type="region of interest" description="Disordered" evidence="1">
    <location>
        <begin position="37"/>
        <end position="68"/>
    </location>
</feature>
<evidence type="ECO:0008006" key="5">
    <source>
        <dbReference type="Google" id="ProtNLM"/>
    </source>
</evidence>
<organism evidence="3 4">
    <name type="scientific">Paenibacillus pseudetheri</name>
    <dbReference type="NCBI Taxonomy" id="2897682"/>
    <lineage>
        <taxon>Bacteria</taxon>
        <taxon>Bacillati</taxon>
        <taxon>Bacillota</taxon>
        <taxon>Bacilli</taxon>
        <taxon>Bacillales</taxon>
        <taxon>Paenibacillaceae</taxon>
        <taxon>Paenibacillus</taxon>
    </lineage>
</organism>
<evidence type="ECO:0000313" key="3">
    <source>
        <dbReference type="EMBL" id="CAH1054026.1"/>
    </source>
</evidence>
<name>A0ABM9B692_9BACL</name>
<keyword evidence="4" id="KW-1185">Reference proteome</keyword>
<accession>A0ABM9B692</accession>
<evidence type="ECO:0000256" key="1">
    <source>
        <dbReference type="SAM" id="MobiDB-lite"/>
    </source>
</evidence>
<dbReference type="RefSeq" id="WP_234530026.1">
    <property type="nucleotide sequence ID" value="NZ_CAKMAB010000001.1"/>
</dbReference>
<protein>
    <recommendedName>
        <fullName evidence="5">LPXTG cell wall anchor domain-containing protein</fullName>
    </recommendedName>
</protein>
<keyword evidence="2" id="KW-0472">Membrane</keyword>
<reference evidence="3" key="1">
    <citation type="submission" date="2021-12" db="EMBL/GenBank/DDBJ databases">
        <authorList>
            <person name="Criscuolo A."/>
        </authorList>
    </citation>
    <scope>NUCLEOTIDE SEQUENCE</scope>
    <source>
        <strain evidence="3">CIP111894</strain>
    </source>
</reference>
<gene>
    <name evidence="3" type="ORF">PAECIP111894_00171</name>
</gene>
<proteinExistence type="predicted"/>
<dbReference type="EMBL" id="CAKMAB010000001">
    <property type="protein sequence ID" value="CAH1054026.1"/>
    <property type="molecule type" value="Genomic_DNA"/>
</dbReference>
<keyword evidence="2" id="KW-1133">Transmembrane helix</keyword>
<comment type="caution">
    <text evidence="3">The sequence shown here is derived from an EMBL/GenBank/DDBJ whole genome shotgun (WGS) entry which is preliminary data.</text>
</comment>
<keyword evidence="2" id="KW-0812">Transmembrane</keyword>
<evidence type="ECO:0000256" key="2">
    <source>
        <dbReference type="SAM" id="Phobius"/>
    </source>
</evidence>
<evidence type="ECO:0000313" key="4">
    <source>
        <dbReference type="Proteomes" id="UP000838749"/>
    </source>
</evidence>
<feature type="transmembrane region" description="Helical" evidence="2">
    <location>
        <begin position="12"/>
        <end position="31"/>
    </location>
</feature>
<dbReference type="Proteomes" id="UP000838749">
    <property type="component" value="Unassembled WGS sequence"/>
</dbReference>
<feature type="compositionally biased region" description="Low complexity" evidence="1">
    <location>
        <begin position="38"/>
        <end position="55"/>
    </location>
</feature>
<sequence>MNWIADNKDWIFSGVGVMALGIIGFFVKRFLDKEKKQSGQSISSGNNSNNIQGGNDVNVTIGDMNVRR</sequence>